<reference evidence="5" key="1">
    <citation type="submission" date="2016-10" db="EMBL/GenBank/DDBJ databases">
        <authorList>
            <person name="Varghese N."/>
            <person name="Submissions S."/>
        </authorList>
    </citation>
    <scope>NUCLEOTIDE SEQUENCE [LARGE SCALE GENOMIC DNA]</scope>
    <source>
        <strain evidence="5">DSM 3669</strain>
    </source>
</reference>
<evidence type="ECO:0000256" key="2">
    <source>
        <dbReference type="ARBA" id="ARBA00023002"/>
    </source>
</evidence>
<keyword evidence="2" id="KW-0560">Oxidoreductase</keyword>
<dbReference type="SUPFAM" id="SSF51735">
    <property type="entry name" value="NAD(P)-binding Rossmann-fold domains"/>
    <property type="match status" value="1"/>
</dbReference>
<dbReference type="Gene3D" id="3.40.50.720">
    <property type="entry name" value="NAD(P)-binding Rossmann-like Domain"/>
    <property type="match status" value="1"/>
</dbReference>
<dbReference type="OrthoDB" id="9803333at2"/>
<dbReference type="InterPro" id="IPR036291">
    <property type="entry name" value="NAD(P)-bd_dom_sf"/>
</dbReference>
<dbReference type="RefSeq" id="WP_092481585.1">
    <property type="nucleotide sequence ID" value="NZ_FOYM01000001.1"/>
</dbReference>
<proteinExistence type="inferred from homology"/>
<dbReference type="FunFam" id="3.40.50.720:FF:000215">
    <property type="entry name" value="3-hydroxyacyl-CoA dehydrogenase type-2"/>
    <property type="match status" value="1"/>
</dbReference>
<dbReference type="PROSITE" id="PS00061">
    <property type="entry name" value="ADH_SHORT"/>
    <property type="match status" value="1"/>
</dbReference>
<evidence type="ECO:0000313" key="5">
    <source>
        <dbReference type="Proteomes" id="UP000199584"/>
    </source>
</evidence>
<name>A0A1I6CQH2_9FIRM</name>
<dbReference type="PRINTS" id="PR00080">
    <property type="entry name" value="SDRFAMILY"/>
</dbReference>
<dbReference type="InterPro" id="IPR020904">
    <property type="entry name" value="Sc_DH/Rdtase_CS"/>
</dbReference>
<dbReference type="GO" id="GO:0016491">
    <property type="term" value="F:oxidoreductase activity"/>
    <property type="evidence" value="ECO:0007669"/>
    <property type="project" value="UniProtKB-KW"/>
</dbReference>
<dbReference type="CDD" id="cd05371">
    <property type="entry name" value="HSD10-like_SDR_c"/>
    <property type="match status" value="1"/>
</dbReference>
<dbReference type="Pfam" id="PF00106">
    <property type="entry name" value="adh_short"/>
    <property type="match status" value="1"/>
</dbReference>
<keyword evidence="5" id="KW-1185">Reference proteome</keyword>
<organism evidence="4 5">
    <name type="scientific">Desulfoscipio geothermicus DSM 3669</name>
    <dbReference type="NCBI Taxonomy" id="1121426"/>
    <lineage>
        <taxon>Bacteria</taxon>
        <taxon>Bacillati</taxon>
        <taxon>Bacillota</taxon>
        <taxon>Clostridia</taxon>
        <taxon>Eubacteriales</taxon>
        <taxon>Desulfallaceae</taxon>
        <taxon>Desulfoscipio</taxon>
    </lineage>
</organism>
<comment type="similarity">
    <text evidence="1 3">Belongs to the short-chain dehydrogenases/reductases (SDR) family.</text>
</comment>
<evidence type="ECO:0000256" key="1">
    <source>
        <dbReference type="ARBA" id="ARBA00006484"/>
    </source>
</evidence>
<dbReference type="STRING" id="39060.SAMN05660706_101189"/>
<evidence type="ECO:0000256" key="3">
    <source>
        <dbReference type="RuleBase" id="RU000363"/>
    </source>
</evidence>
<dbReference type="PANTHER" id="PTHR43658">
    <property type="entry name" value="SHORT-CHAIN DEHYDROGENASE/REDUCTASE"/>
    <property type="match status" value="1"/>
</dbReference>
<evidence type="ECO:0000313" key="4">
    <source>
        <dbReference type="EMBL" id="SFQ95407.1"/>
    </source>
</evidence>
<dbReference type="EMBL" id="FOYM01000001">
    <property type="protein sequence ID" value="SFQ95407.1"/>
    <property type="molecule type" value="Genomic_DNA"/>
</dbReference>
<protein>
    <submittedName>
        <fullName evidence="4">NAD(P)-dependent dehydrogenase, short-chain alcohol dehydrogenase family</fullName>
    </submittedName>
</protein>
<accession>A0A1I6CQH2</accession>
<gene>
    <name evidence="4" type="ORF">SAMN05660706_101189</name>
</gene>
<dbReference type="AlphaFoldDB" id="A0A1I6CQH2"/>
<dbReference type="Proteomes" id="UP000199584">
    <property type="component" value="Unassembled WGS sequence"/>
</dbReference>
<dbReference type="InterPro" id="IPR002347">
    <property type="entry name" value="SDR_fam"/>
</dbReference>
<dbReference type="PANTHER" id="PTHR43658:SF8">
    <property type="entry name" value="17-BETA-HYDROXYSTEROID DEHYDROGENASE 14-RELATED"/>
    <property type="match status" value="1"/>
</dbReference>
<dbReference type="PRINTS" id="PR00081">
    <property type="entry name" value="GDHRDH"/>
</dbReference>
<sequence>MEIKDSVAVVTGGASGLGEATVRNFVEHGAKAVILDMAEKNGNKLAGELGDSVIFVKTDVASDDSVKNAINLAVEKFGSIQIVVNCAGIAVAQKVLGKNGPMPLENFNKVIQVNLIGTFNVIRLAVEKMVQNIPNRDGERGVIINTASVAAFEGQIGQAAYSASKGGVVGMILPIAREFAAHGIRVMGIAPGLFETPMFDSLPEAAREALGKMTPFPPRLGRPSEFAMLVQQIVGNPMLNGATIRLDGAIRMQPK</sequence>